<dbReference type="GO" id="GO:0003995">
    <property type="term" value="F:acyl-CoA dehydrogenase activity"/>
    <property type="evidence" value="ECO:0007669"/>
    <property type="project" value="TreeGrafter"/>
</dbReference>
<keyword evidence="11" id="KW-1185">Reference proteome</keyword>
<keyword evidence="5 6" id="KW-0560">Oxidoreductase</keyword>
<evidence type="ECO:0000256" key="5">
    <source>
        <dbReference type="ARBA" id="ARBA00023002"/>
    </source>
</evidence>
<dbReference type="InterPro" id="IPR046373">
    <property type="entry name" value="Acyl-CoA_Oxase/DH_mid-dom_sf"/>
</dbReference>
<dbReference type="InterPro" id="IPR036250">
    <property type="entry name" value="AcylCo_DH-like_C"/>
</dbReference>
<dbReference type="InterPro" id="IPR009075">
    <property type="entry name" value="AcylCo_DH/oxidase_C"/>
</dbReference>
<dbReference type="PANTHER" id="PTHR43884:SF20">
    <property type="entry name" value="ACYL-COA DEHYDROGENASE FADE28"/>
    <property type="match status" value="1"/>
</dbReference>
<proteinExistence type="inferred from homology"/>
<dbReference type="OrthoDB" id="9769473at2"/>
<dbReference type="SUPFAM" id="SSF56645">
    <property type="entry name" value="Acyl-CoA dehydrogenase NM domain-like"/>
    <property type="match status" value="1"/>
</dbReference>
<evidence type="ECO:0000259" key="8">
    <source>
        <dbReference type="Pfam" id="PF02770"/>
    </source>
</evidence>
<evidence type="ECO:0000256" key="2">
    <source>
        <dbReference type="ARBA" id="ARBA00009347"/>
    </source>
</evidence>
<comment type="cofactor">
    <cofactor evidence="1 6">
        <name>FAD</name>
        <dbReference type="ChEBI" id="CHEBI:57692"/>
    </cofactor>
</comment>
<reference evidence="10 11" key="1">
    <citation type="submission" date="2016-12" db="EMBL/GenBank/DDBJ databases">
        <authorList>
            <person name="Song W.-J."/>
            <person name="Kurnit D.M."/>
        </authorList>
    </citation>
    <scope>NUCLEOTIDE SEQUENCE [LARGE SCALE GENOMIC DNA]</scope>
    <source>
        <strain evidence="10 11">IMCC3135</strain>
    </source>
</reference>
<evidence type="ECO:0000313" key="11">
    <source>
        <dbReference type="Proteomes" id="UP000250079"/>
    </source>
</evidence>
<organism evidence="10 11">
    <name type="scientific">Granulosicoccus antarcticus IMCC3135</name>
    <dbReference type="NCBI Taxonomy" id="1192854"/>
    <lineage>
        <taxon>Bacteria</taxon>
        <taxon>Pseudomonadati</taxon>
        <taxon>Pseudomonadota</taxon>
        <taxon>Gammaproteobacteria</taxon>
        <taxon>Chromatiales</taxon>
        <taxon>Granulosicoccaceae</taxon>
        <taxon>Granulosicoccus</taxon>
    </lineage>
</organism>
<dbReference type="SUPFAM" id="SSF47203">
    <property type="entry name" value="Acyl-CoA dehydrogenase C-terminal domain-like"/>
    <property type="match status" value="1"/>
</dbReference>
<dbReference type="InterPro" id="IPR037069">
    <property type="entry name" value="AcylCoA_DH/ox_N_sf"/>
</dbReference>
<evidence type="ECO:0000259" key="7">
    <source>
        <dbReference type="Pfam" id="PF00441"/>
    </source>
</evidence>
<evidence type="ECO:0000256" key="3">
    <source>
        <dbReference type="ARBA" id="ARBA00022630"/>
    </source>
</evidence>
<feature type="domain" description="Acyl-CoA dehydrogenase/oxidase N-terminal" evidence="9">
    <location>
        <begin position="6"/>
        <end position="108"/>
    </location>
</feature>
<dbReference type="InterPro" id="IPR009100">
    <property type="entry name" value="AcylCoA_DH/oxidase_NM_dom_sf"/>
</dbReference>
<name>A0A2Z2NWE2_9GAMM</name>
<dbReference type="InterPro" id="IPR006091">
    <property type="entry name" value="Acyl-CoA_Oxase/DH_mid-dom"/>
</dbReference>
<dbReference type="CDD" id="cd00567">
    <property type="entry name" value="ACAD"/>
    <property type="match status" value="1"/>
</dbReference>
<dbReference type="GO" id="GO:0050660">
    <property type="term" value="F:flavin adenine dinucleotide binding"/>
    <property type="evidence" value="ECO:0007669"/>
    <property type="project" value="InterPro"/>
</dbReference>
<keyword evidence="3 6" id="KW-0285">Flavoprotein</keyword>
<evidence type="ECO:0000259" key="9">
    <source>
        <dbReference type="Pfam" id="PF02771"/>
    </source>
</evidence>
<sequence length="377" mass="40562">MNFDLTDERQMLQDSLRKYLADHYSNEVIRALAKSDCGYSKENWAGLAELGVVGALFSEEDGGYGGAGFDMALVFEELGRVGATDPLVDTAVLCGGILAALGHGEQKNLVESIIEGSLQMALAHAEPQSRYELSRVDTRVEREGEDFVLNGQKCVVVNASAADYLIVSARSEGAVAATAGISLFLVPTDTAGLTLNDYPLSAGGRAAEVQLDNVRLGAASLLGKQGDAFDTLELVHARATVAVCAEALGLMETIRALTTDYLKVRKQFGRPIGKFQVLQHRMADILIEIEQARSAVINLAGHVDGERDAREKHVSATKNLIGLVGKLVAEESIQMHGGIGMTEEYELGHLAKRLIMVDHRLGDATFHLERFVELAVA</sequence>
<dbReference type="KEGG" id="gai:IMCC3135_15280"/>
<dbReference type="InterPro" id="IPR013786">
    <property type="entry name" value="AcylCoA_DH/ox_N"/>
</dbReference>
<comment type="similarity">
    <text evidence="2 6">Belongs to the acyl-CoA dehydrogenase family.</text>
</comment>
<dbReference type="Gene3D" id="1.20.140.10">
    <property type="entry name" value="Butyryl-CoA Dehydrogenase, subunit A, domain 3"/>
    <property type="match status" value="1"/>
</dbReference>
<feature type="domain" description="Acyl-CoA oxidase/dehydrogenase middle" evidence="8">
    <location>
        <begin position="121"/>
        <end position="214"/>
    </location>
</feature>
<dbReference type="Pfam" id="PF00441">
    <property type="entry name" value="Acyl-CoA_dh_1"/>
    <property type="match status" value="1"/>
</dbReference>
<dbReference type="EC" id="1.3.99.-" evidence="10"/>
<dbReference type="PANTHER" id="PTHR43884">
    <property type="entry name" value="ACYL-COA DEHYDROGENASE"/>
    <property type="match status" value="1"/>
</dbReference>
<feature type="domain" description="Acyl-CoA dehydrogenase/oxidase C-terminal" evidence="7">
    <location>
        <begin position="236"/>
        <end position="352"/>
    </location>
</feature>
<dbReference type="Pfam" id="PF02771">
    <property type="entry name" value="Acyl-CoA_dh_N"/>
    <property type="match status" value="1"/>
</dbReference>
<evidence type="ECO:0000313" key="10">
    <source>
        <dbReference type="EMBL" id="ASJ73140.1"/>
    </source>
</evidence>
<dbReference type="RefSeq" id="WP_088918378.1">
    <property type="nucleotide sequence ID" value="NZ_CP018632.1"/>
</dbReference>
<protein>
    <submittedName>
        <fullName evidence="10">Acyl-CoA dehydrogenase fadE12</fullName>
        <ecNumber evidence="10">1.3.99.-</ecNumber>
    </submittedName>
</protein>
<dbReference type="Pfam" id="PF02770">
    <property type="entry name" value="Acyl-CoA_dh_M"/>
    <property type="match status" value="1"/>
</dbReference>
<evidence type="ECO:0000256" key="4">
    <source>
        <dbReference type="ARBA" id="ARBA00022827"/>
    </source>
</evidence>
<evidence type="ECO:0000256" key="6">
    <source>
        <dbReference type="RuleBase" id="RU362125"/>
    </source>
</evidence>
<accession>A0A2Z2NWE2</accession>
<evidence type="ECO:0000256" key="1">
    <source>
        <dbReference type="ARBA" id="ARBA00001974"/>
    </source>
</evidence>
<keyword evidence="4 6" id="KW-0274">FAD</keyword>
<dbReference type="Gene3D" id="1.10.540.10">
    <property type="entry name" value="Acyl-CoA dehydrogenase/oxidase, N-terminal domain"/>
    <property type="match status" value="1"/>
</dbReference>
<dbReference type="Proteomes" id="UP000250079">
    <property type="component" value="Chromosome"/>
</dbReference>
<dbReference type="EMBL" id="CP018632">
    <property type="protein sequence ID" value="ASJ73140.1"/>
    <property type="molecule type" value="Genomic_DNA"/>
</dbReference>
<gene>
    <name evidence="10" type="ORF">IMCC3135_15280</name>
</gene>
<dbReference type="Gene3D" id="2.40.110.10">
    <property type="entry name" value="Butyryl-CoA Dehydrogenase, subunit A, domain 2"/>
    <property type="match status" value="1"/>
</dbReference>
<dbReference type="AlphaFoldDB" id="A0A2Z2NWE2"/>